<keyword evidence="1" id="KW-0560">Oxidoreductase</keyword>
<dbReference type="NCBIfam" id="TIGR03619">
    <property type="entry name" value="F420_Rv2161c"/>
    <property type="match status" value="1"/>
</dbReference>
<evidence type="ECO:0000313" key="4">
    <source>
        <dbReference type="Proteomes" id="UP001143362"/>
    </source>
</evidence>
<evidence type="ECO:0000313" key="3">
    <source>
        <dbReference type="EMBL" id="MCX2980475.1"/>
    </source>
</evidence>
<evidence type="ECO:0000256" key="1">
    <source>
        <dbReference type="ARBA" id="ARBA00023002"/>
    </source>
</evidence>
<accession>A0ABT3TE59</accession>
<dbReference type="PANTHER" id="PTHR43244:SF1">
    <property type="entry name" value="5,10-METHYLENETETRAHYDROMETHANOPTERIN REDUCTASE"/>
    <property type="match status" value="1"/>
</dbReference>
<reference evidence="3" key="1">
    <citation type="submission" date="2019-02" db="EMBL/GenBank/DDBJ databases">
        <authorList>
            <person name="Li S.-H."/>
        </authorList>
    </citation>
    <scope>NUCLEOTIDE SEQUENCE</scope>
    <source>
        <strain evidence="3">IMCC14734</strain>
    </source>
</reference>
<dbReference type="EMBL" id="SHNN01000001">
    <property type="protein sequence ID" value="MCX2980475.1"/>
    <property type="molecule type" value="Genomic_DNA"/>
</dbReference>
<organism evidence="3 4">
    <name type="scientific">Candidatus Litorirhabdus singularis</name>
    <dbReference type="NCBI Taxonomy" id="2518993"/>
    <lineage>
        <taxon>Bacteria</taxon>
        <taxon>Pseudomonadati</taxon>
        <taxon>Pseudomonadota</taxon>
        <taxon>Gammaproteobacteria</taxon>
        <taxon>Cellvibrionales</taxon>
        <taxon>Halieaceae</taxon>
        <taxon>Candidatus Litorirhabdus</taxon>
    </lineage>
</organism>
<dbReference type="InterPro" id="IPR050564">
    <property type="entry name" value="F420-G6PD/mer"/>
</dbReference>
<dbReference type="Pfam" id="PF00296">
    <property type="entry name" value="Bac_luciferase"/>
    <property type="match status" value="1"/>
</dbReference>
<dbReference type="SUPFAM" id="SSF51679">
    <property type="entry name" value="Bacterial luciferase-like"/>
    <property type="match status" value="1"/>
</dbReference>
<dbReference type="InterPro" id="IPR019921">
    <property type="entry name" value="Lucif-like_OxRdtase_Rv2161c"/>
</dbReference>
<keyword evidence="4" id="KW-1185">Reference proteome</keyword>
<proteinExistence type="predicted"/>
<protein>
    <submittedName>
        <fullName evidence="3">LLM class F420-dependent oxidoreductase</fullName>
    </submittedName>
</protein>
<dbReference type="Gene3D" id="3.20.20.30">
    <property type="entry name" value="Luciferase-like domain"/>
    <property type="match status" value="1"/>
</dbReference>
<dbReference type="Proteomes" id="UP001143362">
    <property type="component" value="Unassembled WGS sequence"/>
</dbReference>
<dbReference type="InterPro" id="IPR036661">
    <property type="entry name" value="Luciferase-like_sf"/>
</dbReference>
<dbReference type="RefSeq" id="WP_279244452.1">
    <property type="nucleotide sequence ID" value="NZ_SHNN01000001.1"/>
</dbReference>
<feature type="domain" description="Luciferase-like" evidence="2">
    <location>
        <begin position="17"/>
        <end position="238"/>
    </location>
</feature>
<evidence type="ECO:0000259" key="2">
    <source>
        <dbReference type="Pfam" id="PF00296"/>
    </source>
</evidence>
<gene>
    <name evidence="3" type="ORF">EYC98_06255</name>
</gene>
<sequence>MKIGFSFMNTPQDPCPMELAVALEERGYESLWTGEHSHIPVSRETPWPAGEELPEPYKQLSDPYISLMAAAAVTTNLKIGTGIALLNQRDIFSQAKTISTLDRVSKGRVIVGAGIGWNREEFENSSRHPWKKRYTLLQETVAATRRLWQDEEAEYHGTMVNFDAVWSGAKPWQERPEGPPVMLGVMGPLGVQQAAAWSDGWMPADIGMANFSEQLASFRRQVSEHGRDPSAAPVSVQALHTPDLDGLKRYRDMGVERVIVGVDMQLWGKQAEIQALMDRYAEYIPKIA</sequence>
<dbReference type="InterPro" id="IPR011251">
    <property type="entry name" value="Luciferase-like_dom"/>
</dbReference>
<dbReference type="PANTHER" id="PTHR43244">
    <property type="match status" value="1"/>
</dbReference>
<name>A0ABT3TE59_9GAMM</name>
<comment type="caution">
    <text evidence="3">The sequence shown here is derived from an EMBL/GenBank/DDBJ whole genome shotgun (WGS) entry which is preliminary data.</text>
</comment>